<dbReference type="InterPro" id="IPR000847">
    <property type="entry name" value="LysR_HTH_N"/>
</dbReference>
<reference evidence="6 7" key="1">
    <citation type="submission" date="2018-06" db="EMBL/GenBank/DDBJ databases">
        <title>Genomic Encyclopedia of Type Strains, Phase IV (KMG-IV): sequencing the most valuable type-strain genomes for metagenomic binning, comparative biology and taxonomic classification.</title>
        <authorList>
            <person name="Goeker M."/>
        </authorList>
    </citation>
    <scope>NUCLEOTIDE SEQUENCE [LARGE SCALE GENOMIC DNA]</scope>
    <source>
        <strain evidence="6 7">DSM 25520</strain>
    </source>
</reference>
<dbReference type="OrthoDB" id="646694at2"/>
<dbReference type="RefSeq" id="WP_113933860.1">
    <property type="nucleotide sequence ID" value="NZ_JACCEU010000008.1"/>
</dbReference>
<dbReference type="Gene3D" id="1.10.10.10">
    <property type="entry name" value="Winged helix-like DNA-binding domain superfamily/Winged helix DNA-binding domain"/>
    <property type="match status" value="1"/>
</dbReference>
<organism evidence="6 7">
    <name type="scientific">Eoetvoesiella caeni</name>
    <dbReference type="NCBI Taxonomy" id="645616"/>
    <lineage>
        <taxon>Bacteria</taxon>
        <taxon>Pseudomonadati</taxon>
        <taxon>Pseudomonadota</taxon>
        <taxon>Betaproteobacteria</taxon>
        <taxon>Burkholderiales</taxon>
        <taxon>Alcaligenaceae</taxon>
        <taxon>Eoetvoesiella</taxon>
    </lineage>
</organism>
<evidence type="ECO:0000256" key="2">
    <source>
        <dbReference type="ARBA" id="ARBA00023015"/>
    </source>
</evidence>
<dbReference type="Pfam" id="PF00126">
    <property type="entry name" value="HTH_1"/>
    <property type="match status" value="1"/>
</dbReference>
<dbReference type="Proteomes" id="UP000253628">
    <property type="component" value="Unassembled WGS sequence"/>
</dbReference>
<dbReference type="InterPro" id="IPR036390">
    <property type="entry name" value="WH_DNA-bd_sf"/>
</dbReference>
<dbReference type="GO" id="GO:0003700">
    <property type="term" value="F:DNA-binding transcription factor activity"/>
    <property type="evidence" value="ECO:0007669"/>
    <property type="project" value="InterPro"/>
</dbReference>
<keyword evidence="3" id="KW-0238">DNA-binding</keyword>
<evidence type="ECO:0000313" key="6">
    <source>
        <dbReference type="EMBL" id="RBP38294.1"/>
    </source>
</evidence>
<accession>A0A366HA17</accession>
<dbReference type="PANTHER" id="PTHR30537">
    <property type="entry name" value="HTH-TYPE TRANSCRIPTIONAL REGULATOR"/>
    <property type="match status" value="1"/>
</dbReference>
<dbReference type="GO" id="GO:0043565">
    <property type="term" value="F:sequence-specific DNA binding"/>
    <property type="evidence" value="ECO:0007669"/>
    <property type="project" value="TreeGrafter"/>
</dbReference>
<evidence type="ECO:0000259" key="5">
    <source>
        <dbReference type="PROSITE" id="PS50931"/>
    </source>
</evidence>
<evidence type="ECO:0000256" key="1">
    <source>
        <dbReference type="ARBA" id="ARBA00009437"/>
    </source>
</evidence>
<evidence type="ECO:0000313" key="7">
    <source>
        <dbReference type="Proteomes" id="UP000253628"/>
    </source>
</evidence>
<dbReference type="SUPFAM" id="SSF53850">
    <property type="entry name" value="Periplasmic binding protein-like II"/>
    <property type="match status" value="1"/>
</dbReference>
<feature type="domain" description="HTH lysR-type" evidence="5">
    <location>
        <begin position="3"/>
        <end position="60"/>
    </location>
</feature>
<keyword evidence="2" id="KW-0805">Transcription regulation</keyword>
<proteinExistence type="inferred from homology"/>
<dbReference type="InterPro" id="IPR036388">
    <property type="entry name" value="WH-like_DNA-bd_sf"/>
</dbReference>
<keyword evidence="7" id="KW-1185">Reference proteome</keyword>
<dbReference type="GO" id="GO:0006351">
    <property type="term" value="P:DNA-templated transcription"/>
    <property type="evidence" value="ECO:0007669"/>
    <property type="project" value="TreeGrafter"/>
</dbReference>
<keyword evidence="4" id="KW-0804">Transcription</keyword>
<protein>
    <submittedName>
        <fullName evidence="6">Regulatory helix-turn-helix LysR family protein</fullName>
    </submittedName>
</protein>
<dbReference type="InterPro" id="IPR058163">
    <property type="entry name" value="LysR-type_TF_proteobact-type"/>
</dbReference>
<dbReference type="SUPFAM" id="SSF46785">
    <property type="entry name" value="Winged helix' DNA-binding domain"/>
    <property type="match status" value="1"/>
</dbReference>
<dbReference type="Pfam" id="PF03466">
    <property type="entry name" value="LysR_substrate"/>
    <property type="match status" value="1"/>
</dbReference>
<evidence type="ECO:0000256" key="4">
    <source>
        <dbReference type="ARBA" id="ARBA00023163"/>
    </source>
</evidence>
<dbReference type="AlphaFoldDB" id="A0A366HA17"/>
<sequence>MADNINDLELFVHIVAAGSLSKAALVLDSSPPAVSRRLAAMEARLGVRLIDRHARRFQLTEAGAGMYERAQRILAEIEDAEAEATCHSQQLTGRLRLGAMLQLGRSRLAPEVARFAQLYPGLRIELILADDPLDLAEDELDILFQFNVPQTPDIIARKLASTRLVMCASPEYLRRRAARSNRTTCCRTTACA</sequence>
<dbReference type="InterPro" id="IPR005119">
    <property type="entry name" value="LysR_subst-bd"/>
</dbReference>
<dbReference type="Gene3D" id="3.40.190.290">
    <property type="match status" value="1"/>
</dbReference>
<dbReference type="EMBL" id="QNRQ01000007">
    <property type="protein sequence ID" value="RBP38294.1"/>
    <property type="molecule type" value="Genomic_DNA"/>
</dbReference>
<dbReference type="PROSITE" id="PS50931">
    <property type="entry name" value="HTH_LYSR"/>
    <property type="match status" value="1"/>
</dbReference>
<gene>
    <name evidence="6" type="ORF">DFR37_10758</name>
</gene>
<comment type="caution">
    <text evidence="6">The sequence shown here is derived from an EMBL/GenBank/DDBJ whole genome shotgun (WGS) entry which is preliminary data.</text>
</comment>
<evidence type="ECO:0000256" key="3">
    <source>
        <dbReference type="ARBA" id="ARBA00023125"/>
    </source>
</evidence>
<comment type="similarity">
    <text evidence="1">Belongs to the LysR transcriptional regulatory family.</text>
</comment>
<dbReference type="FunFam" id="1.10.10.10:FF:000001">
    <property type="entry name" value="LysR family transcriptional regulator"/>
    <property type="match status" value="1"/>
</dbReference>
<name>A0A366HA17_9BURK</name>
<dbReference type="PANTHER" id="PTHR30537:SF3">
    <property type="entry name" value="TRANSCRIPTIONAL REGULATORY PROTEIN"/>
    <property type="match status" value="1"/>
</dbReference>